<comment type="caution">
    <text evidence="4">The sequence shown here is derived from an EMBL/GenBank/DDBJ whole genome shotgun (WGS) entry which is preliminary data.</text>
</comment>
<accession>A0A8H4J1C9</accession>
<keyword evidence="5" id="KW-1185">Reference proteome</keyword>
<organism evidence="4 5">
    <name type="scientific">Botryosphaeria dothidea</name>
    <dbReference type="NCBI Taxonomy" id="55169"/>
    <lineage>
        <taxon>Eukaryota</taxon>
        <taxon>Fungi</taxon>
        <taxon>Dikarya</taxon>
        <taxon>Ascomycota</taxon>
        <taxon>Pezizomycotina</taxon>
        <taxon>Dothideomycetes</taxon>
        <taxon>Dothideomycetes incertae sedis</taxon>
        <taxon>Botryosphaeriales</taxon>
        <taxon>Botryosphaeriaceae</taxon>
        <taxon>Botryosphaeria</taxon>
    </lineage>
</organism>
<dbReference type="Gene3D" id="3.40.710.10">
    <property type="entry name" value="DD-peptidase/beta-lactamase superfamily"/>
    <property type="match status" value="1"/>
</dbReference>
<dbReference type="PANTHER" id="PTHR43283">
    <property type="entry name" value="BETA-LACTAMASE-RELATED"/>
    <property type="match status" value="1"/>
</dbReference>
<proteinExistence type="inferred from homology"/>
<dbReference type="InterPro" id="IPR012338">
    <property type="entry name" value="Beta-lactam/transpept-like"/>
</dbReference>
<dbReference type="InterPro" id="IPR001466">
    <property type="entry name" value="Beta-lactam-related"/>
</dbReference>
<name>A0A8H4J1C9_9PEZI</name>
<sequence length="391" mass="43039">MDSFDQVVESFLKNKEQPLPRVTVGAVNRSGSFKYVKSFGDESGGPEGEAADVNALYWIASCSKLITTIAAFQCVEKGLLTLDDDISKVLPEWKDPKILTGHDENKQPIFKPAKATITLRLLLTHSSGIAYSFTHPLVAEYQQNKGVTALLSPTIAESYPTFLVEEPGVEWRYSPGIDWAGQMVERVTKTKLNDYIAEHIFKHLNITDTTFHLPDSARRSTLWMRTEAGPLAPAPHIVPSPIPDAHGGAGLYASAPSLLAVYAAVLRQDPEILKAETWRMMFTEQLRTGGKGLDDLEKYGPEMRNNALGSLPDGVGRGFGFGGILVREDTPGRRAKGSMSWSGLPNCYWFIDQENGVAGVYLSQLLPTGDNKSVELFREFENTVYKAVKGQ</sequence>
<dbReference type="InterPro" id="IPR050789">
    <property type="entry name" value="Diverse_Enzym_Activities"/>
</dbReference>
<reference evidence="4" key="1">
    <citation type="submission" date="2020-04" db="EMBL/GenBank/DDBJ databases">
        <title>Genome Assembly and Annotation of Botryosphaeria dothidea sdau 11-99, a Latent Pathogen of Apple Fruit Ring Rot in China.</title>
        <authorList>
            <person name="Yu C."/>
            <person name="Diao Y."/>
            <person name="Lu Q."/>
            <person name="Zhao J."/>
            <person name="Cui S."/>
            <person name="Peng C."/>
            <person name="He B."/>
            <person name="Liu H."/>
        </authorList>
    </citation>
    <scope>NUCLEOTIDE SEQUENCE [LARGE SCALE GENOMIC DNA]</scope>
    <source>
        <strain evidence="4">Sdau11-99</strain>
    </source>
</reference>
<dbReference type="PANTHER" id="PTHR43283:SF17">
    <property type="entry name" value="(LOVD), PUTATIVE (AFU_ORTHOLOGUE AFUA_5G00920)-RELATED"/>
    <property type="match status" value="1"/>
</dbReference>
<comment type="similarity">
    <text evidence="1">Belongs to the class-A beta-lactamase family.</text>
</comment>
<evidence type="ECO:0000313" key="5">
    <source>
        <dbReference type="Proteomes" id="UP000572817"/>
    </source>
</evidence>
<gene>
    <name evidence="4" type="ORF">GTA08_BOTSDO02640</name>
</gene>
<evidence type="ECO:0000259" key="3">
    <source>
        <dbReference type="Pfam" id="PF00144"/>
    </source>
</evidence>
<keyword evidence="2" id="KW-0378">Hydrolase</keyword>
<evidence type="ECO:0000256" key="2">
    <source>
        <dbReference type="ARBA" id="ARBA00022801"/>
    </source>
</evidence>
<dbReference type="EMBL" id="WWBZ02000016">
    <property type="protein sequence ID" value="KAF4308958.1"/>
    <property type="molecule type" value="Genomic_DNA"/>
</dbReference>
<dbReference type="Pfam" id="PF00144">
    <property type="entry name" value="Beta-lactamase"/>
    <property type="match status" value="1"/>
</dbReference>
<dbReference type="GO" id="GO:0016787">
    <property type="term" value="F:hydrolase activity"/>
    <property type="evidence" value="ECO:0007669"/>
    <property type="project" value="UniProtKB-KW"/>
</dbReference>
<protein>
    <recommendedName>
        <fullName evidence="3">Beta-lactamase-related domain-containing protein</fullName>
    </recommendedName>
</protein>
<dbReference type="AlphaFoldDB" id="A0A8H4J1C9"/>
<dbReference type="SUPFAM" id="SSF56601">
    <property type="entry name" value="beta-lactamase/transpeptidase-like"/>
    <property type="match status" value="1"/>
</dbReference>
<evidence type="ECO:0000256" key="1">
    <source>
        <dbReference type="ARBA" id="ARBA00009009"/>
    </source>
</evidence>
<feature type="domain" description="Beta-lactamase-related" evidence="3">
    <location>
        <begin position="47"/>
        <end position="370"/>
    </location>
</feature>
<evidence type="ECO:0000313" key="4">
    <source>
        <dbReference type="EMBL" id="KAF4308958.1"/>
    </source>
</evidence>
<dbReference type="Proteomes" id="UP000572817">
    <property type="component" value="Unassembled WGS sequence"/>
</dbReference>
<dbReference type="OrthoDB" id="428260at2759"/>